<protein>
    <submittedName>
        <fullName evidence="7">BTAD domain-containing putative transcriptional regulator</fullName>
    </submittedName>
</protein>
<evidence type="ECO:0000256" key="3">
    <source>
        <dbReference type="ARBA" id="ARBA00023125"/>
    </source>
</evidence>
<dbReference type="InterPro" id="IPR051677">
    <property type="entry name" value="AfsR-DnrI-RedD_regulator"/>
</dbReference>
<dbReference type="SMART" id="SM00028">
    <property type="entry name" value="TPR"/>
    <property type="match status" value="6"/>
</dbReference>
<dbReference type="InterPro" id="IPR036388">
    <property type="entry name" value="WH-like_DNA-bd_sf"/>
</dbReference>
<comment type="similarity">
    <text evidence="1">Belongs to the AfsR/DnrI/RedD regulatory family.</text>
</comment>
<dbReference type="SMART" id="SM00862">
    <property type="entry name" value="Trans_reg_C"/>
    <property type="match status" value="1"/>
</dbReference>
<dbReference type="InterPro" id="IPR019734">
    <property type="entry name" value="TPR_rpt"/>
</dbReference>
<dbReference type="PROSITE" id="PS51755">
    <property type="entry name" value="OMPR_PHOB"/>
    <property type="match status" value="1"/>
</dbReference>
<evidence type="ECO:0000256" key="1">
    <source>
        <dbReference type="ARBA" id="ARBA00005820"/>
    </source>
</evidence>
<dbReference type="Gene3D" id="1.25.40.10">
    <property type="entry name" value="Tetratricopeptide repeat domain"/>
    <property type="match status" value="3"/>
</dbReference>
<evidence type="ECO:0000313" key="7">
    <source>
        <dbReference type="EMBL" id="GAA4247271.1"/>
    </source>
</evidence>
<keyword evidence="8" id="KW-1185">Reference proteome</keyword>
<evidence type="ECO:0000256" key="4">
    <source>
        <dbReference type="ARBA" id="ARBA00023163"/>
    </source>
</evidence>
<dbReference type="PANTHER" id="PTHR35807:SF1">
    <property type="entry name" value="TRANSCRIPTIONAL REGULATOR REDD"/>
    <property type="match status" value="1"/>
</dbReference>
<name>A0ABP8D4H3_9ACTN</name>
<reference evidence="8" key="1">
    <citation type="journal article" date="2019" name="Int. J. Syst. Evol. Microbiol.">
        <title>The Global Catalogue of Microorganisms (GCM) 10K type strain sequencing project: providing services to taxonomists for standard genome sequencing and annotation.</title>
        <authorList>
            <consortium name="The Broad Institute Genomics Platform"/>
            <consortium name="The Broad Institute Genome Sequencing Center for Infectious Disease"/>
            <person name="Wu L."/>
            <person name="Ma J."/>
        </authorList>
    </citation>
    <scope>NUCLEOTIDE SEQUENCE [LARGE SCALE GENOMIC DNA]</scope>
    <source>
        <strain evidence="8">JCM 17441</strain>
    </source>
</reference>
<dbReference type="InterPro" id="IPR011990">
    <property type="entry name" value="TPR-like_helical_dom_sf"/>
</dbReference>
<dbReference type="Gene3D" id="3.40.50.300">
    <property type="entry name" value="P-loop containing nucleotide triphosphate hydrolases"/>
    <property type="match status" value="1"/>
</dbReference>
<evidence type="ECO:0000313" key="8">
    <source>
        <dbReference type="Proteomes" id="UP001500620"/>
    </source>
</evidence>
<dbReference type="PANTHER" id="PTHR35807">
    <property type="entry name" value="TRANSCRIPTIONAL REGULATOR REDD-RELATED"/>
    <property type="match status" value="1"/>
</dbReference>
<dbReference type="SUPFAM" id="SSF52540">
    <property type="entry name" value="P-loop containing nucleoside triphosphate hydrolases"/>
    <property type="match status" value="1"/>
</dbReference>
<dbReference type="SUPFAM" id="SSF46894">
    <property type="entry name" value="C-terminal effector domain of the bipartite response regulators"/>
    <property type="match status" value="1"/>
</dbReference>
<organism evidence="7 8">
    <name type="scientific">Dactylosporangium darangshiense</name>
    <dbReference type="NCBI Taxonomy" id="579108"/>
    <lineage>
        <taxon>Bacteria</taxon>
        <taxon>Bacillati</taxon>
        <taxon>Actinomycetota</taxon>
        <taxon>Actinomycetes</taxon>
        <taxon>Micromonosporales</taxon>
        <taxon>Micromonosporaceae</taxon>
        <taxon>Dactylosporangium</taxon>
    </lineage>
</organism>
<dbReference type="InterPro" id="IPR001867">
    <property type="entry name" value="OmpR/PhoB-type_DNA-bd"/>
</dbReference>
<comment type="caution">
    <text evidence="7">The sequence shown here is derived from an EMBL/GenBank/DDBJ whole genome shotgun (WGS) entry which is preliminary data.</text>
</comment>
<dbReference type="InterPro" id="IPR005158">
    <property type="entry name" value="BTAD"/>
</dbReference>
<keyword evidence="3 5" id="KW-0238">DNA-binding</keyword>
<dbReference type="Proteomes" id="UP001500620">
    <property type="component" value="Unassembled WGS sequence"/>
</dbReference>
<keyword evidence="2" id="KW-0805">Transcription regulation</keyword>
<dbReference type="InterPro" id="IPR027417">
    <property type="entry name" value="P-loop_NTPase"/>
</dbReference>
<dbReference type="PRINTS" id="PR00364">
    <property type="entry name" value="DISEASERSIST"/>
</dbReference>
<dbReference type="SMART" id="SM01043">
    <property type="entry name" value="BTAD"/>
    <property type="match status" value="1"/>
</dbReference>
<accession>A0ABP8D4H3</accession>
<dbReference type="SUPFAM" id="SSF48452">
    <property type="entry name" value="TPR-like"/>
    <property type="match status" value="2"/>
</dbReference>
<dbReference type="CDD" id="cd15831">
    <property type="entry name" value="BTAD"/>
    <property type="match status" value="1"/>
</dbReference>
<feature type="DNA-binding region" description="OmpR/PhoB-type" evidence="5">
    <location>
        <begin position="1"/>
        <end position="99"/>
    </location>
</feature>
<keyword evidence="4" id="KW-0804">Transcription</keyword>
<proteinExistence type="inferred from homology"/>
<gene>
    <name evidence="7" type="ORF">GCM10022255_022460</name>
</gene>
<evidence type="ECO:0000256" key="2">
    <source>
        <dbReference type="ARBA" id="ARBA00023015"/>
    </source>
</evidence>
<dbReference type="Gene3D" id="1.10.10.10">
    <property type="entry name" value="Winged helix-like DNA-binding domain superfamily/Winged helix DNA-binding domain"/>
    <property type="match status" value="1"/>
</dbReference>
<sequence>MANAGGRDGLWFGVLGELVARDGDRELDLGPPLNRQLLAALLAHVGEPVPAGVLAAQLWPALDPAATRKRLQIVVHRLRRVLGRPDRLRYRGGTYTLVASADEVDALTFAELIGAARGTRAGGDLAGALTRLEAALRLWRGPAYADVGHGPRVAAEADRLAEERLLAIEERVSVELGLGRGAQLVAELRGLVADHPYREVLAGQLMLALFRADRQAAALEVYRQARAVLVADLGVEPGAALQQLQHAILRRDPDLAAPAPAASIPRALPHAVAGFAGRERDLAALDAMLPPPGETAAPLVISALSGMAGVGKTALAVQWAQRVAHRFPDGQLYLNLSGYSTAGAVRPAEALTGLLRMLGVPPERVPADVEAAAALYRSTIAGRRMLVLLDNARSAEQVRPLLPGAPGGLVLITSRAALGELVVHDGARRVTLDVLGPGEALELLGLHLGRSRVDAERDAAAELAELCAYLPLALRVAAAAIADRSCGGIARYVAELRTRDPLAVLVIDGDRPAVRAAFDLSYRAEEPATRRVFRLFGLVPGPDVTVAAMAALAGAPAADARRHLDRLVSAHLIQRSAGERYSGHDLLRSYARERALAEDDEPNRAGALVRLLTWYLTAADEAARLMYPNVLRMWAPPPGAAGAGLELSGASAAAQLLDAELPNVIAAIRHAAEHGPASMSWLLADAVRGYLGRRGHIGDWFAIGQAALDAAGAAGDPRGRATAHLSLANAHYTIGEYDGAEEHMRAAVRLGDELAWEQLQATGLANLGAALSDAGRLRDAVRIAARARSIADRVGLTAISVLARNNAAYALLQSGRPAAARAALEAGLEILSAAGLPPNPVLLDNLASAHALAGRYRIGVDLLTRAIAARREHRDVRAEAKAMMHLANILGAAGRGREALDAGLAAAAIARDYGDRRTEATALVVIAATQLADGRTDAAGETLAVAAEIAAAGQARLVRTVVRAGGAEVSLAHGAAEEALALAGEALADARANGFVLVEGQLLTLAARARLALGDVAGGVEHARRAVRLRRAAGHRLGEVHSGRVLADALQRSGEDALAGAARRRIARVAAGIDAPAESGRFLFGVG</sequence>
<dbReference type="InterPro" id="IPR016032">
    <property type="entry name" value="Sig_transdc_resp-reg_C-effctor"/>
</dbReference>
<evidence type="ECO:0000259" key="6">
    <source>
        <dbReference type="PROSITE" id="PS51755"/>
    </source>
</evidence>
<dbReference type="Pfam" id="PF03704">
    <property type="entry name" value="BTAD"/>
    <property type="match status" value="1"/>
</dbReference>
<evidence type="ECO:0000256" key="5">
    <source>
        <dbReference type="PROSITE-ProRule" id="PRU01091"/>
    </source>
</evidence>
<dbReference type="RefSeq" id="WP_345124110.1">
    <property type="nucleotide sequence ID" value="NZ_BAABAT010000004.1"/>
</dbReference>
<dbReference type="EMBL" id="BAABAT010000004">
    <property type="protein sequence ID" value="GAA4247271.1"/>
    <property type="molecule type" value="Genomic_DNA"/>
</dbReference>
<feature type="domain" description="OmpR/PhoB-type" evidence="6">
    <location>
        <begin position="1"/>
        <end position="99"/>
    </location>
</feature>